<evidence type="ECO:0000313" key="2">
    <source>
        <dbReference type="Proteomes" id="UP000711178"/>
    </source>
</evidence>
<protein>
    <submittedName>
        <fullName evidence="1">Uncharacterized protein</fullName>
    </submittedName>
</protein>
<proteinExistence type="predicted"/>
<sequence length="111" mass="12690">MKPSDYDLHLDQLKKNSVDRLLCREDFSLTAFNDLYQYLCQKAVEIRSEHVVSKQVIATILSAKQTIENNSSTNIDAHKNIDLANKFLFLLEMIAINEEPADRTPGVPRII</sequence>
<gene>
    <name evidence="1" type="ORF">KIF53_08585</name>
</gene>
<dbReference type="EMBL" id="JAHDTB010000006">
    <property type="protein sequence ID" value="MBW8287685.1"/>
    <property type="molecule type" value="Genomic_DNA"/>
</dbReference>
<dbReference type="Proteomes" id="UP000711178">
    <property type="component" value="Unassembled WGS sequence"/>
</dbReference>
<dbReference type="GeneID" id="89687344"/>
<keyword evidence="2" id="KW-1185">Reference proteome</keyword>
<dbReference type="RefSeq" id="WP_146008447.1">
    <property type="nucleotide sequence ID" value="NZ_CP142381.1"/>
</dbReference>
<evidence type="ECO:0000313" key="1">
    <source>
        <dbReference type="EMBL" id="MBW8287685.1"/>
    </source>
</evidence>
<reference evidence="1 2" key="1">
    <citation type="submission" date="2021-05" db="EMBL/GenBank/DDBJ databases">
        <title>Draft Whole Genome Sequencing Of Biosensor Chromobacterium violaceum Strain CV026 Reveals A Regulatory RNA In Chromobacterium violaceum Phenotype Regulatory Network.</title>
        <authorList>
            <person name="Hong K.W."/>
            <person name="Chan K.G."/>
            <person name="Chang C.-Y."/>
        </authorList>
    </citation>
    <scope>NUCLEOTIDE SEQUENCE [LARGE SCALE GENOMIC DNA]</scope>
    <source>
        <strain evidence="1 2">ATCC 31532</strain>
    </source>
</reference>
<name>A0ABS7FC75_9NEIS</name>
<comment type="caution">
    <text evidence="1">The sequence shown here is derived from an EMBL/GenBank/DDBJ whole genome shotgun (WGS) entry which is preliminary data.</text>
</comment>
<accession>A0ABS7FC75</accession>
<organism evidence="1 2">
    <name type="scientific">Chromobacterium subtsugae</name>
    <dbReference type="NCBI Taxonomy" id="251747"/>
    <lineage>
        <taxon>Bacteria</taxon>
        <taxon>Pseudomonadati</taxon>
        <taxon>Pseudomonadota</taxon>
        <taxon>Betaproteobacteria</taxon>
        <taxon>Neisseriales</taxon>
        <taxon>Chromobacteriaceae</taxon>
        <taxon>Chromobacterium</taxon>
    </lineage>
</organism>